<evidence type="ECO:0000256" key="1">
    <source>
        <dbReference type="ARBA" id="ARBA00022946"/>
    </source>
</evidence>
<reference evidence="3 4" key="1">
    <citation type="journal article" date="2015" name="J. Biotechnol.">
        <title>Complete genome sequence of a malodorant-producing acetogen, Clostridium scatologenes ATCC 25775(T).</title>
        <authorList>
            <person name="Zhu Z."/>
            <person name="Guo T."/>
            <person name="Zheng H."/>
            <person name="Song T."/>
            <person name="Ouyang P."/>
            <person name="Xie J."/>
        </authorList>
    </citation>
    <scope>NUCLEOTIDE SEQUENCE [LARGE SCALE GENOMIC DNA]</scope>
    <source>
        <strain evidence="3 4">ATCC 25775</strain>
    </source>
</reference>
<feature type="domain" description="Staygreen protein" evidence="2">
    <location>
        <begin position="6"/>
        <end position="150"/>
    </location>
</feature>
<evidence type="ECO:0000259" key="2">
    <source>
        <dbReference type="Pfam" id="PF12638"/>
    </source>
</evidence>
<dbReference type="Pfam" id="PF12638">
    <property type="entry name" value="Staygreen"/>
    <property type="match status" value="1"/>
</dbReference>
<dbReference type="PANTHER" id="PTHR31750:SF4">
    <property type="entry name" value="LP06106P"/>
    <property type="match status" value="1"/>
</dbReference>
<keyword evidence="1" id="KW-0809">Transit peptide</keyword>
<dbReference type="Proteomes" id="UP000033115">
    <property type="component" value="Chromosome"/>
</dbReference>
<organism evidence="3 4">
    <name type="scientific">Clostridium scatologenes</name>
    <dbReference type="NCBI Taxonomy" id="1548"/>
    <lineage>
        <taxon>Bacteria</taxon>
        <taxon>Bacillati</taxon>
        <taxon>Bacillota</taxon>
        <taxon>Clostridia</taxon>
        <taxon>Eubacteriales</taxon>
        <taxon>Clostridiaceae</taxon>
        <taxon>Clostridium</taxon>
    </lineage>
</organism>
<dbReference type="HOGENOM" id="CLU_073517_2_0_9"/>
<sequence length="151" mass="17695">MIILKKLNPEKLFVKFKDGVNSVGPIILRRYTLTHSDKTAELFLVIGLTYAYENITAQRDEVLAEWKFVNNQYVLNVFCYVGGENNKNKAALRYKIFVRELPLALEAICYGDRKFFEIHPVLKKSPIIVRFESVYPQYNNIKYFGMPKDYL</sequence>
<gene>
    <name evidence="3" type="ORF">CSCA_1600</name>
</gene>
<dbReference type="KEGG" id="csq:CSCA_1600"/>
<keyword evidence="4" id="KW-1185">Reference proteome</keyword>
<proteinExistence type="predicted"/>
<protein>
    <recommendedName>
        <fullName evidence="2">Staygreen protein domain-containing protein</fullName>
    </recommendedName>
</protein>
<dbReference type="AlphaFoldDB" id="A0A0E3M8H7"/>
<evidence type="ECO:0000313" key="3">
    <source>
        <dbReference type="EMBL" id="AKA68725.1"/>
    </source>
</evidence>
<evidence type="ECO:0000313" key="4">
    <source>
        <dbReference type="Proteomes" id="UP000033115"/>
    </source>
</evidence>
<name>A0A0E3M8H7_CLOSL</name>
<dbReference type="EMBL" id="CP009933">
    <property type="protein sequence ID" value="AKA68725.1"/>
    <property type="molecule type" value="Genomic_DNA"/>
</dbReference>
<accession>A0A0E3M8H7</accession>
<dbReference type="PANTHER" id="PTHR31750">
    <property type="entry name" value="PROTEIN STAY-GREEN 1, CHLOROPLASTIC-RELATED"/>
    <property type="match status" value="1"/>
</dbReference>
<dbReference type="InterPro" id="IPR024438">
    <property type="entry name" value="Staygreen"/>
</dbReference>